<dbReference type="GO" id="GO:0001817">
    <property type="term" value="P:regulation of cytokine production"/>
    <property type="evidence" value="ECO:0007669"/>
    <property type="project" value="TreeGrafter"/>
</dbReference>
<dbReference type="GeneTree" id="ENSGT00990000209923"/>
<dbReference type="PANTHER" id="PTHR24100">
    <property type="entry name" value="BUTYROPHILIN"/>
    <property type="match status" value="1"/>
</dbReference>
<protein>
    <recommendedName>
        <fullName evidence="4">Ig-like domain-containing protein</fullName>
    </recommendedName>
</protein>
<dbReference type="GO" id="GO:0005102">
    <property type="term" value="F:signaling receptor binding"/>
    <property type="evidence" value="ECO:0007669"/>
    <property type="project" value="TreeGrafter"/>
</dbReference>
<evidence type="ECO:0000313" key="6">
    <source>
        <dbReference type="Proteomes" id="UP000472263"/>
    </source>
</evidence>
<evidence type="ECO:0000256" key="3">
    <source>
        <dbReference type="ARBA" id="ARBA00023319"/>
    </source>
</evidence>
<dbReference type="InterPro" id="IPR050504">
    <property type="entry name" value="IgSF_BTN/MOG"/>
</dbReference>
<comment type="subcellular location">
    <subcellularLocation>
        <location evidence="1">Membrane</location>
    </subcellularLocation>
</comment>
<sequence length="209" mass="23670">MFSALTNDLCLFVNGADLKTNEPTASERLGIHLKFELTETGIFLKICVVNFSVLGLFFHRPLALILKAQPGDDVTLSCQAPDVNIEAAEWRRTDLKKEEYVFFYQDGHIDSVKQHPSFKNRVELKDREMKNGDLSVILKNVTEYDNGTYECHLKIENVDSDITQLSSVVSVAGPHLGMVKMENFLGRPPGLINRFISVNREYYLTVCKP</sequence>
<keyword evidence="6" id="KW-1185">Reference proteome</keyword>
<dbReference type="Gene3D" id="2.60.40.10">
    <property type="entry name" value="Immunoglobulins"/>
    <property type="match status" value="1"/>
</dbReference>
<keyword evidence="3" id="KW-0393">Immunoglobulin domain</keyword>
<evidence type="ECO:0000256" key="2">
    <source>
        <dbReference type="ARBA" id="ARBA00023136"/>
    </source>
</evidence>
<feature type="domain" description="Ig-like" evidence="4">
    <location>
        <begin position="61"/>
        <end position="170"/>
    </location>
</feature>
<dbReference type="PANTHER" id="PTHR24100:SF151">
    <property type="entry name" value="ICOS LIGAND"/>
    <property type="match status" value="1"/>
</dbReference>
<reference evidence="5" key="1">
    <citation type="submission" date="2019-06" db="EMBL/GenBank/DDBJ databases">
        <authorList>
            <consortium name="Wellcome Sanger Institute Data Sharing"/>
        </authorList>
    </citation>
    <scope>NUCLEOTIDE SEQUENCE [LARGE SCALE GENOMIC DNA]</scope>
</reference>
<dbReference type="InParanoid" id="A0A667ZPC5"/>
<dbReference type="InterPro" id="IPR036179">
    <property type="entry name" value="Ig-like_dom_sf"/>
</dbReference>
<dbReference type="PROSITE" id="PS50835">
    <property type="entry name" value="IG_LIKE"/>
    <property type="match status" value="1"/>
</dbReference>
<keyword evidence="2" id="KW-0472">Membrane</keyword>
<dbReference type="GO" id="GO:0009897">
    <property type="term" value="C:external side of plasma membrane"/>
    <property type="evidence" value="ECO:0007669"/>
    <property type="project" value="TreeGrafter"/>
</dbReference>
<dbReference type="Ensembl" id="ENSMMDT00005043608.1">
    <property type="protein sequence ID" value="ENSMMDP00005042742.1"/>
    <property type="gene ID" value="ENSMMDG00005019679.1"/>
</dbReference>
<dbReference type="Proteomes" id="UP000472263">
    <property type="component" value="Chromosome 18"/>
</dbReference>
<organism evidence="5 6">
    <name type="scientific">Myripristis murdjan</name>
    <name type="common">pinecone soldierfish</name>
    <dbReference type="NCBI Taxonomy" id="586833"/>
    <lineage>
        <taxon>Eukaryota</taxon>
        <taxon>Metazoa</taxon>
        <taxon>Chordata</taxon>
        <taxon>Craniata</taxon>
        <taxon>Vertebrata</taxon>
        <taxon>Euteleostomi</taxon>
        <taxon>Actinopterygii</taxon>
        <taxon>Neopterygii</taxon>
        <taxon>Teleostei</taxon>
        <taxon>Neoteleostei</taxon>
        <taxon>Acanthomorphata</taxon>
        <taxon>Holocentriformes</taxon>
        <taxon>Holocentridae</taxon>
        <taxon>Myripristis</taxon>
    </lineage>
</organism>
<dbReference type="InterPro" id="IPR013106">
    <property type="entry name" value="Ig_V-set"/>
</dbReference>
<dbReference type="InterPro" id="IPR013783">
    <property type="entry name" value="Ig-like_fold"/>
</dbReference>
<evidence type="ECO:0000313" key="5">
    <source>
        <dbReference type="Ensembl" id="ENSMMDP00005042742.1"/>
    </source>
</evidence>
<name>A0A667ZPC5_9TELE</name>
<accession>A0A667ZPC5</accession>
<reference evidence="5" key="3">
    <citation type="submission" date="2025-09" db="UniProtKB">
        <authorList>
            <consortium name="Ensembl"/>
        </authorList>
    </citation>
    <scope>IDENTIFICATION</scope>
</reference>
<evidence type="ECO:0000259" key="4">
    <source>
        <dbReference type="PROSITE" id="PS50835"/>
    </source>
</evidence>
<dbReference type="InterPro" id="IPR007110">
    <property type="entry name" value="Ig-like_dom"/>
</dbReference>
<evidence type="ECO:0000256" key="1">
    <source>
        <dbReference type="ARBA" id="ARBA00004370"/>
    </source>
</evidence>
<dbReference type="InterPro" id="IPR003599">
    <property type="entry name" value="Ig_sub"/>
</dbReference>
<dbReference type="SMART" id="SM00409">
    <property type="entry name" value="IG"/>
    <property type="match status" value="1"/>
</dbReference>
<dbReference type="GO" id="GO:0050852">
    <property type="term" value="P:T cell receptor signaling pathway"/>
    <property type="evidence" value="ECO:0007669"/>
    <property type="project" value="TreeGrafter"/>
</dbReference>
<dbReference type="AlphaFoldDB" id="A0A667ZPC5"/>
<dbReference type="SUPFAM" id="SSF48726">
    <property type="entry name" value="Immunoglobulin"/>
    <property type="match status" value="1"/>
</dbReference>
<proteinExistence type="predicted"/>
<dbReference type="Pfam" id="PF07686">
    <property type="entry name" value="V-set"/>
    <property type="match status" value="1"/>
</dbReference>
<reference evidence="5" key="2">
    <citation type="submission" date="2025-08" db="UniProtKB">
        <authorList>
            <consortium name="Ensembl"/>
        </authorList>
    </citation>
    <scope>IDENTIFICATION</scope>
</reference>